<dbReference type="Proteomes" id="UP001183824">
    <property type="component" value="Unassembled WGS sequence"/>
</dbReference>
<gene>
    <name evidence="3" type="ORF">RNB18_17265</name>
</gene>
<dbReference type="Gene3D" id="3.40.50.1000">
    <property type="entry name" value="HAD superfamily/HAD-like"/>
    <property type="match status" value="1"/>
</dbReference>
<protein>
    <submittedName>
        <fullName evidence="3">Haloacid dehalogenase type II</fullName>
    </submittedName>
</protein>
<dbReference type="InterPro" id="IPR023214">
    <property type="entry name" value="HAD_sf"/>
</dbReference>
<dbReference type="PANTHER" id="PTHR43316:SF3">
    <property type="entry name" value="HALOACID DEHALOGENASE, TYPE II (AFU_ORTHOLOGUE AFUA_2G07750)-RELATED"/>
    <property type="match status" value="1"/>
</dbReference>
<dbReference type="InterPro" id="IPR051540">
    <property type="entry name" value="S-2-haloacid_dehalogenase"/>
</dbReference>
<organism evidence="3 4">
    <name type="scientific">Streptomyces doebereineriae</name>
    <dbReference type="NCBI Taxonomy" id="3075528"/>
    <lineage>
        <taxon>Bacteria</taxon>
        <taxon>Bacillati</taxon>
        <taxon>Actinomycetota</taxon>
        <taxon>Actinomycetes</taxon>
        <taxon>Kitasatosporales</taxon>
        <taxon>Streptomycetaceae</taxon>
        <taxon>Streptomyces</taxon>
    </lineage>
</organism>
<dbReference type="Pfam" id="PF00702">
    <property type="entry name" value="Hydrolase"/>
    <property type="match status" value="1"/>
</dbReference>
<proteinExistence type="inferred from homology"/>
<evidence type="ECO:0000256" key="1">
    <source>
        <dbReference type="ARBA" id="ARBA00008106"/>
    </source>
</evidence>
<dbReference type="RefSeq" id="WP_311714957.1">
    <property type="nucleotide sequence ID" value="NZ_JAVREZ010000005.1"/>
</dbReference>
<dbReference type="InterPro" id="IPR006328">
    <property type="entry name" value="2-HAD"/>
</dbReference>
<keyword evidence="4" id="KW-1185">Reference proteome</keyword>
<dbReference type="PANTHER" id="PTHR43316">
    <property type="entry name" value="HYDROLASE, HALOACID DELAHOGENASE-RELATED"/>
    <property type="match status" value="1"/>
</dbReference>
<dbReference type="NCBIfam" id="TIGR01493">
    <property type="entry name" value="HAD-SF-IA-v2"/>
    <property type="match status" value="1"/>
</dbReference>
<dbReference type="CDD" id="cd02588">
    <property type="entry name" value="HAD_L2-DEX"/>
    <property type="match status" value="1"/>
</dbReference>
<dbReference type="NCBIfam" id="TIGR01428">
    <property type="entry name" value="HAD_type_II"/>
    <property type="match status" value="1"/>
</dbReference>
<accession>A0ABU2V8Z3</accession>
<dbReference type="InterPro" id="IPR036412">
    <property type="entry name" value="HAD-like_sf"/>
</dbReference>
<name>A0ABU2V8Z3_9ACTN</name>
<evidence type="ECO:0000313" key="3">
    <source>
        <dbReference type="EMBL" id="MDT0481919.1"/>
    </source>
</evidence>
<reference evidence="4" key="1">
    <citation type="submission" date="2023-07" db="EMBL/GenBank/DDBJ databases">
        <title>30 novel species of actinomycetes from the DSMZ collection.</title>
        <authorList>
            <person name="Nouioui I."/>
        </authorList>
    </citation>
    <scope>NUCLEOTIDE SEQUENCE [LARGE SCALE GENOMIC DNA]</scope>
    <source>
        <strain evidence="4">DSM 41640</strain>
    </source>
</reference>
<dbReference type="InterPro" id="IPR006439">
    <property type="entry name" value="HAD-SF_hydro_IA"/>
</dbReference>
<dbReference type="SUPFAM" id="SSF56784">
    <property type="entry name" value="HAD-like"/>
    <property type="match status" value="1"/>
</dbReference>
<dbReference type="Gene3D" id="1.10.150.240">
    <property type="entry name" value="Putative phosphatase, domain 2"/>
    <property type="match status" value="1"/>
</dbReference>
<sequence>MDAVVFDVFGTVVDWRTGVAREFERAGTRAGVQADWLGLATAWRSRYAPTLLRVVSGEVPWRSLDELHRMMLDDVLTEHGLTGFTDTDRAELVSAWHRLSPWPDSRDGLSRLRETHITATLSNGSIALLIHLARVGGLPFDAILSAELIHSYKPDPKVYLMAGDLLEVPAPRLLMTACHLEDLRAAADVGLRTAYIPRPLEWGPGHPAAPAPDWVDLIATDIPDLARRLAP</sequence>
<dbReference type="PRINTS" id="PR00413">
    <property type="entry name" value="HADHALOGNASE"/>
</dbReference>
<dbReference type="InterPro" id="IPR023198">
    <property type="entry name" value="PGP-like_dom2"/>
</dbReference>
<dbReference type="EMBL" id="JAVREZ010000005">
    <property type="protein sequence ID" value="MDT0481919.1"/>
    <property type="molecule type" value="Genomic_DNA"/>
</dbReference>
<evidence type="ECO:0000256" key="2">
    <source>
        <dbReference type="ARBA" id="ARBA00022801"/>
    </source>
</evidence>
<keyword evidence="2" id="KW-0378">Hydrolase</keyword>
<comment type="similarity">
    <text evidence="1">Belongs to the HAD-like hydrolase superfamily. S-2-haloalkanoic acid dehalogenase family.</text>
</comment>
<comment type="caution">
    <text evidence="3">The sequence shown here is derived from an EMBL/GenBank/DDBJ whole genome shotgun (WGS) entry which is preliminary data.</text>
</comment>
<evidence type="ECO:0000313" key="4">
    <source>
        <dbReference type="Proteomes" id="UP001183824"/>
    </source>
</evidence>